<dbReference type="Proteomes" id="UP000001203">
    <property type="component" value="Chromosome circular"/>
</dbReference>
<reference evidence="2 3" key="1">
    <citation type="journal article" date="2008" name="Proc. Natl. Acad. Sci. U.S.A.">
        <title>The genome of Cyanothece 51142, a unicellular diazotrophic cyanobacterium important in the marine nitrogen cycle.</title>
        <authorList>
            <person name="Welsh E.A."/>
            <person name="Liberton M."/>
            <person name="Stoeckel J."/>
            <person name="Loh T."/>
            <person name="Elvitigala T."/>
            <person name="Wang C."/>
            <person name="Wollam A."/>
            <person name="Fulton R.S."/>
            <person name="Clifton S.W."/>
            <person name="Jacobs J.M."/>
            <person name="Aurora R."/>
            <person name="Ghosh B.K."/>
            <person name="Sherman L.A."/>
            <person name="Smith R.D."/>
            <person name="Wilson R.K."/>
            <person name="Pakrasi H.B."/>
        </authorList>
    </citation>
    <scope>NUCLEOTIDE SEQUENCE [LARGE SCALE GENOMIC DNA]</scope>
    <source>
        <strain evidence="3">ATCC 51142 / BH68</strain>
    </source>
</reference>
<dbReference type="Pfam" id="PF13175">
    <property type="entry name" value="AAA_15"/>
    <property type="match status" value="1"/>
</dbReference>
<organism evidence="2 3">
    <name type="scientific">Crocosphaera subtropica (strain ATCC 51142 / BH68)</name>
    <name type="common">Cyanothece sp. (strain ATCC 51142)</name>
    <dbReference type="NCBI Taxonomy" id="43989"/>
    <lineage>
        <taxon>Bacteria</taxon>
        <taxon>Bacillati</taxon>
        <taxon>Cyanobacteriota</taxon>
        <taxon>Cyanophyceae</taxon>
        <taxon>Oscillatoriophycideae</taxon>
        <taxon>Chroococcales</taxon>
        <taxon>Aphanothecaceae</taxon>
        <taxon>Crocosphaera</taxon>
        <taxon>Crocosphaera subtropica</taxon>
    </lineage>
</organism>
<dbReference type="Gene3D" id="3.40.50.300">
    <property type="entry name" value="P-loop containing nucleotide triphosphate hydrolases"/>
    <property type="match status" value="1"/>
</dbReference>
<name>B1WYJ0_CROS5</name>
<dbReference type="AlphaFoldDB" id="B1WYJ0"/>
<sequence length="65" mass="7545">MKFEISNLGYIKQAEIELGDLTIICGKNNTGKTYVNYAIYGFLRTWKFNVDFDIEDVKEITRSSE</sequence>
<dbReference type="RefSeq" id="WP_009544455.1">
    <property type="nucleotide sequence ID" value="NC_010546.1"/>
</dbReference>
<keyword evidence="3" id="KW-1185">Reference proteome</keyword>
<evidence type="ECO:0000259" key="1">
    <source>
        <dbReference type="Pfam" id="PF13175"/>
    </source>
</evidence>
<dbReference type="KEGG" id="cyt:cce_1657"/>
<protein>
    <recommendedName>
        <fullName evidence="1">Endonuclease GajA/Old nuclease/RecF-like AAA domain-containing protein</fullName>
    </recommendedName>
</protein>
<dbReference type="OrthoDB" id="9801813at2"/>
<proteinExistence type="predicted"/>
<dbReference type="InterPro" id="IPR027417">
    <property type="entry name" value="P-loop_NTPase"/>
</dbReference>
<feature type="domain" description="Endonuclease GajA/Old nuclease/RecF-like AAA" evidence="1">
    <location>
        <begin position="2"/>
        <end position="60"/>
    </location>
</feature>
<gene>
    <name evidence="2" type="ordered locus">cce_1657</name>
</gene>
<evidence type="ECO:0000313" key="2">
    <source>
        <dbReference type="EMBL" id="ACB51007.1"/>
    </source>
</evidence>
<dbReference type="SUPFAM" id="SSF52540">
    <property type="entry name" value="P-loop containing nucleoside triphosphate hydrolases"/>
    <property type="match status" value="1"/>
</dbReference>
<dbReference type="HOGENOM" id="CLU_2842438_0_0_3"/>
<dbReference type="InterPro" id="IPR041685">
    <property type="entry name" value="AAA_GajA/Old/RecF-like"/>
</dbReference>
<evidence type="ECO:0000313" key="3">
    <source>
        <dbReference type="Proteomes" id="UP000001203"/>
    </source>
</evidence>
<dbReference type="EMBL" id="CP000806">
    <property type="protein sequence ID" value="ACB51007.1"/>
    <property type="molecule type" value="Genomic_DNA"/>
</dbReference>
<dbReference type="STRING" id="43989.cce_1657"/>
<dbReference type="eggNOG" id="COG4938">
    <property type="taxonomic scope" value="Bacteria"/>
</dbReference>
<accession>B1WYJ0</accession>